<keyword evidence="1" id="KW-0472">Membrane</keyword>
<evidence type="ECO:0000313" key="3">
    <source>
        <dbReference type="Proteomes" id="UP001469553"/>
    </source>
</evidence>
<keyword evidence="1" id="KW-0812">Transmembrane</keyword>
<reference evidence="2 3" key="1">
    <citation type="submission" date="2021-06" db="EMBL/GenBank/DDBJ databases">
        <authorList>
            <person name="Palmer J.M."/>
        </authorList>
    </citation>
    <scope>NUCLEOTIDE SEQUENCE [LARGE SCALE GENOMIC DNA]</scope>
    <source>
        <strain evidence="2 3">AS_MEX2019</strain>
        <tissue evidence="2">Muscle</tissue>
    </source>
</reference>
<organism evidence="2 3">
    <name type="scientific">Ameca splendens</name>
    <dbReference type="NCBI Taxonomy" id="208324"/>
    <lineage>
        <taxon>Eukaryota</taxon>
        <taxon>Metazoa</taxon>
        <taxon>Chordata</taxon>
        <taxon>Craniata</taxon>
        <taxon>Vertebrata</taxon>
        <taxon>Euteleostomi</taxon>
        <taxon>Actinopterygii</taxon>
        <taxon>Neopterygii</taxon>
        <taxon>Teleostei</taxon>
        <taxon>Neoteleostei</taxon>
        <taxon>Acanthomorphata</taxon>
        <taxon>Ovalentaria</taxon>
        <taxon>Atherinomorphae</taxon>
        <taxon>Cyprinodontiformes</taxon>
        <taxon>Goodeidae</taxon>
        <taxon>Ameca</taxon>
    </lineage>
</organism>
<dbReference type="EMBL" id="JAHRIP010069280">
    <property type="protein sequence ID" value="MEQ2308597.1"/>
    <property type="molecule type" value="Genomic_DNA"/>
</dbReference>
<comment type="caution">
    <text evidence="2">The sequence shown here is derived from an EMBL/GenBank/DDBJ whole genome shotgun (WGS) entry which is preliminary data.</text>
</comment>
<dbReference type="Proteomes" id="UP001469553">
    <property type="component" value="Unassembled WGS sequence"/>
</dbReference>
<protein>
    <submittedName>
        <fullName evidence="2">Uncharacterized protein</fullName>
    </submittedName>
</protein>
<sequence>MRTSLQFWKKYENHYFHLSNMVSLNMLLLVTSAALVKKHLYSSLTASPKHLNPPQNQAHSIKRLPLYFTICFTADPPGVFVANKLIQSKLTGPVKVPAELCFVMVGQKRLFC</sequence>
<feature type="transmembrane region" description="Helical" evidence="1">
    <location>
        <begin position="15"/>
        <end position="36"/>
    </location>
</feature>
<accession>A0ABV0ZS09</accession>
<evidence type="ECO:0000256" key="1">
    <source>
        <dbReference type="SAM" id="Phobius"/>
    </source>
</evidence>
<keyword evidence="3" id="KW-1185">Reference proteome</keyword>
<evidence type="ECO:0000313" key="2">
    <source>
        <dbReference type="EMBL" id="MEQ2308597.1"/>
    </source>
</evidence>
<proteinExistence type="predicted"/>
<gene>
    <name evidence="2" type="ORF">AMECASPLE_029771</name>
</gene>
<name>A0ABV0ZS09_9TELE</name>
<keyword evidence="1" id="KW-1133">Transmembrane helix</keyword>